<protein>
    <submittedName>
        <fullName evidence="2">Uncharacterized protein</fullName>
    </submittedName>
</protein>
<keyword evidence="3" id="KW-1185">Reference proteome</keyword>
<feature type="region of interest" description="Disordered" evidence="1">
    <location>
        <begin position="13"/>
        <end position="53"/>
    </location>
</feature>
<sequence length="53" mass="5698">MLLLVYDLLIFPNHSPPPSKDTGKPVFVPENTSRHGILKRPISSASDAAVQAA</sequence>
<proteinExistence type="predicted"/>
<accession>F2BBB6</accession>
<dbReference type="EMBL" id="AFAY01000021">
    <property type="protein sequence ID" value="EGF11215.1"/>
    <property type="molecule type" value="Genomic_DNA"/>
</dbReference>
<evidence type="ECO:0000313" key="2">
    <source>
        <dbReference type="EMBL" id="EGF11215.1"/>
    </source>
</evidence>
<evidence type="ECO:0000256" key="1">
    <source>
        <dbReference type="SAM" id="MobiDB-lite"/>
    </source>
</evidence>
<dbReference type="HOGENOM" id="CLU_3063790_0_0_4"/>
<gene>
    <name evidence="2" type="ORF">HMPREF9123_1021</name>
</gene>
<evidence type="ECO:0000313" key="3">
    <source>
        <dbReference type="Proteomes" id="UP000004105"/>
    </source>
</evidence>
<comment type="caution">
    <text evidence="2">The sequence shown here is derived from an EMBL/GenBank/DDBJ whole genome shotgun (WGS) entry which is preliminary data.</text>
</comment>
<reference evidence="2 3" key="1">
    <citation type="submission" date="2011-02" db="EMBL/GenBank/DDBJ databases">
        <authorList>
            <person name="Muzny D."/>
            <person name="Qin X."/>
            <person name="Deng J."/>
            <person name="Jiang H."/>
            <person name="Liu Y."/>
            <person name="Qu J."/>
            <person name="Song X.-Z."/>
            <person name="Zhang L."/>
            <person name="Thornton R."/>
            <person name="Coyle M."/>
            <person name="Francisco L."/>
            <person name="Jackson L."/>
            <person name="Javaid M."/>
            <person name="Korchina V."/>
            <person name="Kovar C."/>
            <person name="Mata R."/>
            <person name="Mathew T."/>
            <person name="Ngo R."/>
            <person name="Nguyen L."/>
            <person name="Nguyen N."/>
            <person name="Okwuonu G."/>
            <person name="Ongeri F."/>
            <person name="Pham C."/>
            <person name="Simmons D."/>
            <person name="Wilczek-Boney K."/>
            <person name="Hale W."/>
            <person name="Jakkamsetti A."/>
            <person name="Pham P."/>
            <person name="Ruth R."/>
            <person name="San Lucas F."/>
            <person name="Warren J."/>
            <person name="Zhang J."/>
            <person name="Zhao Z."/>
            <person name="Zhou C."/>
            <person name="Zhu D."/>
            <person name="Lee S."/>
            <person name="Bess C."/>
            <person name="Blankenburg K."/>
            <person name="Forbes L."/>
            <person name="Fu Q."/>
            <person name="Gubbala S."/>
            <person name="Hirani K."/>
            <person name="Jayaseelan J.C."/>
            <person name="Lara F."/>
            <person name="Munidasa M."/>
            <person name="Palculict T."/>
            <person name="Patil S."/>
            <person name="Pu L.-L."/>
            <person name="Saada N."/>
            <person name="Tang L."/>
            <person name="Weissenberger G."/>
            <person name="Zhu Y."/>
            <person name="Hemphill L."/>
            <person name="Shang Y."/>
            <person name="Youmans B."/>
            <person name="Ayvaz T."/>
            <person name="Ross M."/>
            <person name="Santibanez J."/>
            <person name="Aqrawi P."/>
            <person name="Gross S."/>
            <person name="Joshi V."/>
            <person name="Fowler G."/>
            <person name="Nazareth L."/>
            <person name="Reid J."/>
            <person name="Worley K."/>
            <person name="Petrosino J."/>
            <person name="Highlander S."/>
            <person name="Gibbs R."/>
        </authorList>
    </citation>
    <scope>NUCLEOTIDE SEQUENCE [LARGE SCALE GENOMIC DNA]</scope>
    <source>
        <strain evidence="2 3">ATCC BAA-1200</strain>
    </source>
</reference>
<organism evidence="2 3">
    <name type="scientific">Neisseria bacilliformis ATCC BAA-1200</name>
    <dbReference type="NCBI Taxonomy" id="888742"/>
    <lineage>
        <taxon>Bacteria</taxon>
        <taxon>Pseudomonadati</taxon>
        <taxon>Pseudomonadota</taxon>
        <taxon>Betaproteobacteria</taxon>
        <taxon>Neisseriales</taxon>
        <taxon>Neisseriaceae</taxon>
        <taxon>Neisseria</taxon>
    </lineage>
</organism>
<dbReference type="Proteomes" id="UP000004105">
    <property type="component" value="Unassembled WGS sequence"/>
</dbReference>
<name>F2BBB6_9NEIS</name>
<dbReference type="AlphaFoldDB" id="F2BBB6"/>